<evidence type="ECO:0000313" key="2">
    <source>
        <dbReference type="EMBL" id="PEM34709.1"/>
    </source>
</evidence>
<feature type="non-terminal residue" evidence="2">
    <location>
        <position position="1"/>
    </location>
</feature>
<dbReference type="SUPFAM" id="SSF56672">
    <property type="entry name" value="DNA/RNA polymerases"/>
    <property type="match status" value="1"/>
</dbReference>
<keyword evidence="2" id="KW-0548">Nucleotidyltransferase</keyword>
<evidence type="ECO:0000259" key="1">
    <source>
        <dbReference type="PROSITE" id="PS50878"/>
    </source>
</evidence>
<dbReference type="InterPro" id="IPR000477">
    <property type="entry name" value="RT_dom"/>
</dbReference>
<evidence type="ECO:0000313" key="3">
    <source>
        <dbReference type="Proteomes" id="UP000220621"/>
    </source>
</evidence>
<accession>A0A2A8AZ38</accession>
<dbReference type="Pfam" id="PF00078">
    <property type="entry name" value="RVT_1"/>
    <property type="match status" value="1"/>
</dbReference>
<gene>
    <name evidence="2" type="ORF">CN611_32765</name>
</gene>
<name>A0A2A8AZ38_9BACI</name>
<dbReference type="AlphaFoldDB" id="A0A2A8AZ38"/>
<dbReference type="GO" id="GO:0003964">
    <property type="term" value="F:RNA-directed DNA polymerase activity"/>
    <property type="evidence" value="ECO:0007669"/>
    <property type="project" value="UniProtKB-KW"/>
</dbReference>
<feature type="non-terminal residue" evidence="2">
    <location>
        <position position="104"/>
    </location>
</feature>
<dbReference type="CDD" id="cd01651">
    <property type="entry name" value="RT_G2_intron"/>
    <property type="match status" value="1"/>
</dbReference>
<dbReference type="PANTHER" id="PTHR34047:SF8">
    <property type="entry name" value="PROTEIN YKFC"/>
    <property type="match status" value="1"/>
</dbReference>
<proteinExistence type="predicted"/>
<feature type="domain" description="Reverse transcriptase" evidence="1">
    <location>
        <begin position="1"/>
        <end position="104"/>
    </location>
</feature>
<dbReference type="InterPro" id="IPR051083">
    <property type="entry name" value="GrpII_Intron_Splice-Mob/Def"/>
</dbReference>
<sequence length="104" mass="12043">QFSHGFRPNRGCHTALTAIVKTWTASTWFIEGDIKGCFDNIDHKVLLMILRGKIKDNRFIRLIERLLHAGYMDERKYHKTWSGTPQGGVLSPLLSNIYLNELDR</sequence>
<dbReference type="PANTHER" id="PTHR34047">
    <property type="entry name" value="NUCLEAR INTRON MATURASE 1, MITOCHONDRIAL-RELATED"/>
    <property type="match status" value="1"/>
</dbReference>
<keyword evidence="2" id="KW-0695">RNA-directed DNA polymerase</keyword>
<protein>
    <submittedName>
        <fullName evidence="2">Reverse transcriptase</fullName>
    </submittedName>
</protein>
<dbReference type="EMBL" id="NUDL01000411">
    <property type="protein sequence ID" value="PEM34709.1"/>
    <property type="molecule type" value="Genomic_DNA"/>
</dbReference>
<comment type="caution">
    <text evidence="2">The sequence shown here is derived from an EMBL/GenBank/DDBJ whole genome shotgun (WGS) entry which is preliminary data.</text>
</comment>
<dbReference type="Proteomes" id="UP000220621">
    <property type="component" value="Unassembled WGS sequence"/>
</dbReference>
<keyword evidence="2" id="KW-0808">Transferase</keyword>
<organism evidence="2 3">
    <name type="scientific">Bacillus wiedmannii</name>
    <dbReference type="NCBI Taxonomy" id="1890302"/>
    <lineage>
        <taxon>Bacteria</taxon>
        <taxon>Bacillati</taxon>
        <taxon>Bacillota</taxon>
        <taxon>Bacilli</taxon>
        <taxon>Bacillales</taxon>
        <taxon>Bacillaceae</taxon>
        <taxon>Bacillus</taxon>
        <taxon>Bacillus cereus group</taxon>
    </lineage>
</organism>
<dbReference type="InterPro" id="IPR043502">
    <property type="entry name" value="DNA/RNA_pol_sf"/>
</dbReference>
<reference evidence="2 3" key="1">
    <citation type="submission" date="2017-09" db="EMBL/GenBank/DDBJ databases">
        <title>Large-scale bioinformatics analysis of Bacillus genomes uncovers conserved roles of natural products in bacterial physiology.</title>
        <authorList>
            <consortium name="Agbiome Team Llc"/>
            <person name="Bleich R.M."/>
            <person name="Grubbs K.J."/>
            <person name="Santa Maria K.C."/>
            <person name="Allen S.E."/>
            <person name="Farag S."/>
            <person name="Shank E.A."/>
            <person name="Bowers A."/>
        </authorList>
    </citation>
    <scope>NUCLEOTIDE SEQUENCE [LARGE SCALE GENOMIC DNA]</scope>
    <source>
        <strain evidence="2 3">AFS010764</strain>
    </source>
</reference>
<dbReference type="PROSITE" id="PS50878">
    <property type="entry name" value="RT_POL"/>
    <property type="match status" value="1"/>
</dbReference>
<dbReference type="RefSeq" id="WP_218923614.1">
    <property type="nucleotide sequence ID" value="NZ_NUDL01000411.1"/>
</dbReference>